<protein>
    <submittedName>
        <fullName evidence="2">Uncharacterized protein</fullName>
    </submittedName>
</protein>
<gene>
    <name evidence="2" type="ORF">M011DRAFT_463411</name>
</gene>
<feature type="compositionally biased region" description="Polar residues" evidence="1">
    <location>
        <begin position="36"/>
        <end position="52"/>
    </location>
</feature>
<feature type="region of interest" description="Disordered" evidence="1">
    <location>
        <begin position="1"/>
        <end position="83"/>
    </location>
</feature>
<evidence type="ECO:0000256" key="1">
    <source>
        <dbReference type="SAM" id="MobiDB-lite"/>
    </source>
</evidence>
<organism evidence="2 3">
    <name type="scientific">Sporormia fimetaria CBS 119925</name>
    <dbReference type="NCBI Taxonomy" id="1340428"/>
    <lineage>
        <taxon>Eukaryota</taxon>
        <taxon>Fungi</taxon>
        <taxon>Dikarya</taxon>
        <taxon>Ascomycota</taxon>
        <taxon>Pezizomycotina</taxon>
        <taxon>Dothideomycetes</taxon>
        <taxon>Pleosporomycetidae</taxon>
        <taxon>Pleosporales</taxon>
        <taxon>Sporormiaceae</taxon>
        <taxon>Sporormia</taxon>
    </lineage>
</organism>
<proteinExistence type="predicted"/>
<accession>A0A6A6VRR0</accession>
<reference evidence="2" key="1">
    <citation type="journal article" date="2020" name="Stud. Mycol.">
        <title>101 Dothideomycetes genomes: a test case for predicting lifestyles and emergence of pathogens.</title>
        <authorList>
            <person name="Haridas S."/>
            <person name="Albert R."/>
            <person name="Binder M."/>
            <person name="Bloem J."/>
            <person name="Labutti K."/>
            <person name="Salamov A."/>
            <person name="Andreopoulos B."/>
            <person name="Baker S."/>
            <person name="Barry K."/>
            <person name="Bills G."/>
            <person name="Bluhm B."/>
            <person name="Cannon C."/>
            <person name="Castanera R."/>
            <person name="Culley D."/>
            <person name="Daum C."/>
            <person name="Ezra D."/>
            <person name="Gonzalez J."/>
            <person name="Henrissat B."/>
            <person name="Kuo A."/>
            <person name="Liang C."/>
            <person name="Lipzen A."/>
            <person name="Lutzoni F."/>
            <person name="Magnuson J."/>
            <person name="Mondo S."/>
            <person name="Nolan M."/>
            <person name="Ohm R."/>
            <person name="Pangilinan J."/>
            <person name="Park H.-J."/>
            <person name="Ramirez L."/>
            <person name="Alfaro M."/>
            <person name="Sun H."/>
            <person name="Tritt A."/>
            <person name="Yoshinaga Y."/>
            <person name="Zwiers L.-H."/>
            <person name="Turgeon B."/>
            <person name="Goodwin S."/>
            <person name="Spatafora J."/>
            <person name="Crous P."/>
            <person name="Grigoriev I."/>
        </authorList>
    </citation>
    <scope>NUCLEOTIDE SEQUENCE</scope>
    <source>
        <strain evidence="2">CBS 119925</strain>
    </source>
</reference>
<evidence type="ECO:0000313" key="2">
    <source>
        <dbReference type="EMBL" id="KAF2751917.1"/>
    </source>
</evidence>
<dbReference type="Proteomes" id="UP000799440">
    <property type="component" value="Unassembled WGS sequence"/>
</dbReference>
<dbReference type="EMBL" id="MU006561">
    <property type="protein sequence ID" value="KAF2751917.1"/>
    <property type="molecule type" value="Genomic_DNA"/>
</dbReference>
<sequence>MQTLNVRSTIHPPNLKFNPSKTLQQRNPDAQRPFDNPSSKPQIQPQQDTTATKSRRSTSVRESILHTSSSTRAGVFALLRPTP</sequence>
<name>A0A6A6VRR0_9PLEO</name>
<keyword evidence="3" id="KW-1185">Reference proteome</keyword>
<feature type="compositionally biased region" description="Polar residues" evidence="1">
    <location>
        <begin position="17"/>
        <end position="28"/>
    </location>
</feature>
<dbReference type="AlphaFoldDB" id="A0A6A6VRR0"/>
<evidence type="ECO:0000313" key="3">
    <source>
        <dbReference type="Proteomes" id="UP000799440"/>
    </source>
</evidence>